<organism evidence="4 5">
    <name type="scientific">Tractidigestivibacter scatoligenes</name>
    <name type="common">Olsenella scatoligenes</name>
    <dbReference type="NCBI Taxonomy" id="1299998"/>
    <lineage>
        <taxon>Bacteria</taxon>
        <taxon>Bacillati</taxon>
        <taxon>Actinomycetota</taxon>
        <taxon>Coriobacteriia</taxon>
        <taxon>Coriobacteriales</taxon>
        <taxon>Atopobiaceae</taxon>
        <taxon>Tractidigestivibacter</taxon>
    </lineage>
</organism>
<feature type="domain" description="DUF5808" evidence="3">
    <location>
        <begin position="324"/>
        <end position="349"/>
    </location>
</feature>
<feature type="domain" description="DUF1648" evidence="2">
    <location>
        <begin position="151"/>
        <end position="195"/>
    </location>
</feature>
<dbReference type="Proteomes" id="UP000054078">
    <property type="component" value="Unassembled WGS sequence"/>
</dbReference>
<dbReference type="PANTHER" id="PTHR37810:SF5">
    <property type="entry name" value="IMMUNITY PROTEIN SDPI"/>
    <property type="match status" value="1"/>
</dbReference>
<feature type="transmembrane region" description="Helical" evidence="1">
    <location>
        <begin position="60"/>
        <end position="77"/>
    </location>
</feature>
<evidence type="ECO:0008006" key="6">
    <source>
        <dbReference type="Google" id="ProtNLM"/>
    </source>
</evidence>
<evidence type="ECO:0000256" key="1">
    <source>
        <dbReference type="SAM" id="Phobius"/>
    </source>
</evidence>
<dbReference type="STRING" id="1299998.AUL39_06325"/>
<keyword evidence="5" id="KW-1185">Reference proteome</keyword>
<dbReference type="GO" id="GO:0009636">
    <property type="term" value="P:response to toxic substance"/>
    <property type="evidence" value="ECO:0007669"/>
    <property type="project" value="TreeGrafter"/>
</dbReference>
<reference evidence="4 5" key="1">
    <citation type="submission" date="2015-12" db="EMBL/GenBank/DDBJ databases">
        <title>Draft Genome Sequence of Olsenella scatoligenes SK9K4T; a Producer of 3-Methylindole- (skatole) and 4-Methylphenol- (p-cresol) Isolated from Pig Feces.</title>
        <authorList>
            <person name="Li X."/>
            <person name="Borg B."/>
            <person name="Canibe N."/>
        </authorList>
    </citation>
    <scope>NUCLEOTIDE SEQUENCE [LARGE SCALE GENOMIC DNA]</scope>
    <source>
        <strain evidence="4 5">SK9K4</strain>
    </source>
</reference>
<dbReference type="RefSeq" id="WP_059054740.1">
    <property type="nucleotide sequence ID" value="NZ_LOJF01000009.1"/>
</dbReference>
<name>A0A100YVR6_TRASO</name>
<evidence type="ECO:0000313" key="4">
    <source>
        <dbReference type="EMBL" id="KUH58591.1"/>
    </source>
</evidence>
<dbReference type="InterPro" id="IPR043831">
    <property type="entry name" value="DUF5808"/>
</dbReference>
<evidence type="ECO:0000259" key="3">
    <source>
        <dbReference type="Pfam" id="PF19124"/>
    </source>
</evidence>
<dbReference type="PANTHER" id="PTHR37810">
    <property type="entry name" value="IMMUNITY PROTEIN SDPI"/>
    <property type="match status" value="1"/>
</dbReference>
<feature type="transmembrane region" description="Helical" evidence="1">
    <location>
        <begin position="145"/>
        <end position="162"/>
    </location>
</feature>
<sequence>MSAESILEVVMILVLVPMCGIVFALTPWITPKSELFAVSVPTAAASDPEVRSLKRGYSQWMLVLTAALTGLVIYAFAAADEYTAALVICVATAALVLVGYLLMLRCRDRVRNLKKVRGWVASAQEHAAMLVGDGVPMPASLSWELLNLLPIAASLLIAALGYDGAPDLIPIHEGLDGVVNGWAEKSVLTMLLPILFQLAMAGTMTVAHAMILRSKRPVDPRHPASSAFAYGAYVHAWSVCCVWMGLALNASGMVLEASQVGWVSLHVASTAITAVTLAILVPCLVLAVRYGQNGTRLLARLPEDLALPADEDDRWYGGVFYVNREDPSVVVPKRFGIGWTLNMGRPASWAIVVGLVAICIVSIVVAAQG</sequence>
<keyword evidence="1" id="KW-0472">Membrane</keyword>
<feature type="transmembrane region" description="Helical" evidence="1">
    <location>
        <begin position="266"/>
        <end position="288"/>
    </location>
</feature>
<dbReference type="AlphaFoldDB" id="A0A100YVR6"/>
<dbReference type="Pfam" id="PF19124">
    <property type="entry name" value="DUF5808"/>
    <property type="match status" value="1"/>
</dbReference>
<keyword evidence="1" id="KW-1133">Transmembrane helix</keyword>
<feature type="transmembrane region" description="Helical" evidence="1">
    <location>
        <begin position="224"/>
        <end position="246"/>
    </location>
</feature>
<dbReference type="Pfam" id="PF07853">
    <property type="entry name" value="DUF1648"/>
    <property type="match status" value="1"/>
</dbReference>
<comment type="caution">
    <text evidence="4">The sequence shown here is derived from an EMBL/GenBank/DDBJ whole genome shotgun (WGS) entry which is preliminary data.</text>
</comment>
<keyword evidence="1" id="KW-0812">Transmembrane</keyword>
<feature type="transmembrane region" description="Helical" evidence="1">
    <location>
        <begin position="6"/>
        <end position="25"/>
    </location>
</feature>
<feature type="transmembrane region" description="Helical" evidence="1">
    <location>
        <begin position="83"/>
        <end position="104"/>
    </location>
</feature>
<dbReference type="OrthoDB" id="9808690at2"/>
<evidence type="ECO:0000259" key="2">
    <source>
        <dbReference type="Pfam" id="PF07853"/>
    </source>
</evidence>
<evidence type="ECO:0000313" key="5">
    <source>
        <dbReference type="Proteomes" id="UP000054078"/>
    </source>
</evidence>
<gene>
    <name evidence="4" type="ORF">AUL39_06325</name>
</gene>
<dbReference type="InterPro" id="IPR012867">
    <property type="entry name" value="DUF1648"/>
</dbReference>
<protein>
    <recommendedName>
        <fullName evidence="6">DUF1648 domain-containing protein</fullName>
    </recommendedName>
</protein>
<feature type="transmembrane region" description="Helical" evidence="1">
    <location>
        <begin position="347"/>
        <end position="367"/>
    </location>
</feature>
<accession>A0A100YVR6</accession>
<dbReference type="EMBL" id="LOJF01000009">
    <property type="protein sequence ID" value="KUH58591.1"/>
    <property type="molecule type" value="Genomic_DNA"/>
</dbReference>
<feature type="transmembrane region" description="Helical" evidence="1">
    <location>
        <begin position="190"/>
        <end position="212"/>
    </location>
</feature>
<proteinExistence type="predicted"/>